<dbReference type="EMBL" id="JADJEV010000003">
    <property type="protein sequence ID" value="MBK6972964.1"/>
    <property type="molecule type" value="Genomic_DNA"/>
</dbReference>
<keyword evidence="1" id="KW-0175">Coiled coil</keyword>
<proteinExistence type="predicted"/>
<evidence type="ECO:0000313" key="2">
    <source>
        <dbReference type="EMBL" id="MBK6972964.1"/>
    </source>
</evidence>
<accession>A0A9D7E2L3</accession>
<dbReference type="Pfam" id="PF14335">
    <property type="entry name" value="DUF4391"/>
    <property type="match status" value="1"/>
</dbReference>
<dbReference type="AlphaFoldDB" id="A0A9D7E2L3"/>
<gene>
    <name evidence="2" type="ORF">IPH26_08400</name>
</gene>
<dbReference type="Proteomes" id="UP000807785">
    <property type="component" value="Unassembled WGS sequence"/>
</dbReference>
<dbReference type="InterPro" id="IPR025503">
    <property type="entry name" value="DUF4391"/>
</dbReference>
<name>A0A9D7E2L3_9PROT</name>
<protein>
    <submittedName>
        <fullName evidence="2">DUF4391 domain-containing protein</fullName>
    </submittedName>
</protein>
<feature type="coiled-coil region" evidence="1">
    <location>
        <begin position="201"/>
        <end position="228"/>
    </location>
</feature>
<organism evidence="2 3">
    <name type="scientific">Candidatus Methylophosphatis roskildensis</name>
    <dbReference type="NCBI Taxonomy" id="2899263"/>
    <lineage>
        <taxon>Bacteria</taxon>
        <taxon>Pseudomonadati</taxon>
        <taxon>Pseudomonadota</taxon>
        <taxon>Betaproteobacteria</taxon>
        <taxon>Nitrosomonadales</taxon>
        <taxon>Sterolibacteriaceae</taxon>
        <taxon>Candidatus Methylophosphatis</taxon>
    </lineage>
</organism>
<sequence length="252" mass="27334">MNAADLIAALDLPPGARVDRRVPKTLLVQHGAPTAADKRRINEGIEEMQWVATLKPTTIGVPAFRDVVREYLEIAVLSVAIRDAANANRIAELIHRAVPYPVFLIMAEGARLTLSLAHKRWSQGEAGGTVLEGEPVSVAMAALEPDGPQSSFHDSLSLGLQPRADLYLLYQGWVDTLLALLASRVTGRFAVSPSREQAAARRDALAECARLNAEITRLRAAAAKEKQVPKQMSLNLELKRVEAARAAALTRL</sequence>
<evidence type="ECO:0000313" key="3">
    <source>
        <dbReference type="Proteomes" id="UP000807785"/>
    </source>
</evidence>
<comment type="caution">
    <text evidence="2">The sequence shown here is derived from an EMBL/GenBank/DDBJ whole genome shotgun (WGS) entry which is preliminary data.</text>
</comment>
<reference evidence="2" key="1">
    <citation type="submission" date="2020-10" db="EMBL/GenBank/DDBJ databases">
        <title>Connecting structure to function with the recovery of over 1000 high-quality activated sludge metagenome-assembled genomes encoding full-length rRNA genes using long-read sequencing.</title>
        <authorList>
            <person name="Singleton C.M."/>
            <person name="Petriglieri F."/>
            <person name="Kristensen J.M."/>
            <person name="Kirkegaard R.H."/>
            <person name="Michaelsen T.Y."/>
            <person name="Andersen M.H."/>
            <person name="Karst S.M."/>
            <person name="Dueholm M.S."/>
            <person name="Nielsen P.H."/>
            <person name="Albertsen M."/>
        </authorList>
    </citation>
    <scope>NUCLEOTIDE SEQUENCE</scope>
    <source>
        <strain evidence="2">Bjer_18-Q3-R1-45_BAT3C.347</strain>
    </source>
</reference>
<evidence type="ECO:0000256" key="1">
    <source>
        <dbReference type="SAM" id="Coils"/>
    </source>
</evidence>